<keyword evidence="1" id="KW-0547">Nucleotide-binding</keyword>
<gene>
    <name evidence="1" type="ORF">QJ048_21700</name>
</gene>
<protein>
    <submittedName>
        <fullName evidence="1">ATP-binding protein</fullName>
    </submittedName>
</protein>
<accession>A0ABT6RIM3</accession>
<dbReference type="PANTHER" id="PTHR30595">
    <property type="entry name" value="GLPR-RELATED TRANSCRIPTIONAL REPRESSOR"/>
    <property type="match status" value="1"/>
</dbReference>
<keyword evidence="1" id="KW-0067">ATP-binding</keyword>
<evidence type="ECO:0000313" key="1">
    <source>
        <dbReference type="EMBL" id="MDI3322418.1"/>
    </source>
</evidence>
<dbReference type="GO" id="GO:0005524">
    <property type="term" value="F:ATP binding"/>
    <property type="evidence" value="ECO:0007669"/>
    <property type="project" value="UniProtKB-KW"/>
</dbReference>
<reference evidence="1 2" key="1">
    <citation type="submission" date="2023-05" db="EMBL/GenBank/DDBJ databases">
        <title>Genome sequence of Pinibacter sp. MAH-24.</title>
        <authorList>
            <person name="Huq M.A."/>
        </authorList>
    </citation>
    <scope>NUCLEOTIDE SEQUENCE [LARGE SCALE GENOMIC DNA]</scope>
    <source>
        <strain evidence="1 2">MAH-24</strain>
    </source>
</reference>
<dbReference type="Gene3D" id="3.30.565.60">
    <property type="match status" value="1"/>
</dbReference>
<dbReference type="InterPro" id="IPR038475">
    <property type="entry name" value="RecG_C_sf"/>
</dbReference>
<proteinExistence type="predicted"/>
<dbReference type="RefSeq" id="WP_282336537.1">
    <property type="nucleotide sequence ID" value="NZ_JASBRG010000007.1"/>
</dbReference>
<dbReference type="PANTHER" id="PTHR30595:SF6">
    <property type="entry name" value="SCHLAFEN ALBA-2 DOMAIN-CONTAINING PROTEIN"/>
    <property type="match status" value="1"/>
</dbReference>
<comment type="caution">
    <text evidence="1">The sequence shown here is derived from an EMBL/GenBank/DDBJ whole genome shotgun (WGS) entry which is preliminary data.</text>
</comment>
<sequence>MSKEAIEKARANYAGKNQHLASEIVLWDDATFLNKAKITIKGKITRTAILLLGKSESEHFINPATAKISWILRDKDNMEKDYQHFTCPLLLNTEEVYKKIRNLKYRYLPEGTLFPEEVDQYDAYIIREALNNCIAHQDYTLSGKINVVEHEDGKLVFINSGKFIPSSVEEVVISDAPEPTYRNPFLVEAMINLNMIDAIGSGIKRMFNIQRKKFFPLPDYEFTGNKVKLTITGKVVDINYARKVAAIPDLSLLDIIALDKVSKSKPLDDDEISKLKNKGLIEGRKPNFHISATVAKATGEKEDYIKHRGIDDEYCQKMILNYLKKFGEGRRENFEKMLFDKLPDVLDATQKRNKIKNILQKMKREKLIKPNEDKGWILDVT</sequence>
<dbReference type="Pfam" id="PF13749">
    <property type="entry name" value="HATPase_c_4"/>
    <property type="match status" value="1"/>
</dbReference>
<keyword evidence="2" id="KW-1185">Reference proteome</keyword>
<name>A0ABT6RIM3_9BACT</name>
<evidence type="ECO:0000313" key="2">
    <source>
        <dbReference type="Proteomes" id="UP001226434"/>
    </source>
</evidence>
<organism evidence="1 2">
    <name type="scientific">Pinibacter soli</name>
    <dbReference type="NCBI Taxonomy" id="3044211"/>
    <lineage>
        <taxon>Bacteria</taxon>
        <taxon>Pseudomonadati</taxon>
        <taxon>Bacteroidota</taxon>
        <taxon>Chitinophagia</taxon>
        <taxon>Chitinophagales</taxon>
        <taxon>Chitinophagaceae</taxon>
        <taxon>Pinibacter</taxon>
    </lineage>
</organism>
<dbReference type="EMBL" id="JASBRG010000007">
    <property type="protein sequence ID" value="MDI3322418.1"/>
    <property type="molecule type" value="Genomic_DNA"/>
</dbReference>
<dbReference type="Proteomes" id="UP001226434">
    <property type="component" value="Unassembled WGS sequence"/>
</dbReference>